<feature type="compositionally biased region" description="Polar residues" evidence="1">
    <location>
        <begin position="48"/>
        <end position="60"/>
    </location>
</feature>
<sequence length="184" mass="19182">MKLSQNSLVRLGAVVAGIVVLVAVVNAYSGSKFLGEGMEAGGMEPQGPLSNTPSAPTVNPHSEGGDQAPSLAQESRHPSGQQTYSQTVLSPEELLPKGGLGASWAATNPVGLGDLKGQNFLTPTYHYGINTVGQSLRNANLDIRSDPPNPRAAISPFLNSTIEPDLYRRELEIGESGAGAKPTH</sequence>
<feature type="region of interest" description="Disordered" evidence="1">
    <location>
        <begin position="39"/>
        <end position="86"/>
    </location>
</feature>
<accession>A0A6C0B632</accession>
<feature type="domain" description="Minor capsid protein P11 C-terminal conserved region" evidence="2">
    <location>
        <begin position="89"/>
        <end position="172"/>
    </location>
</feature>
<feature type="compositionally biased region" description="Polar residues" evidence="1">
    <location>
        <begin position="70"/>
        <end position="86"/>
    </location>
</feature>
<name>A0A6C0B632_9ZZZZ</name>
<proteinExistence type="predicted"/>
<evidence type="ECO:0000259" key="2">
    <source>
        <dbReference type="Pfam" id="PF23983"/>
    </source>
</evidence>
<dbReference type="AlphaFoldDB" id="A0A6C0B632"/>
<organism evidence="3">
    <name type="scientific">viral metagenome</name>
    <dbReference type="NCBI Taxonomy" id="1070528"/>
    <lineage>
        <taxon>unclassified sequences</taxon>
        <taxon>metagenomes</taxon>
        <taxon>organismal metagenomes</taxon>
    </lineage>
</organism>
<evidence type="ECO:0000313" key="3">
    <source>
        <dbReference type="EMBL" id="QHS87131.1"/>
    </source>
</evidence>
<evidence type="ECO:0000256" key="1">
    <source>
        <dbReference type="SAM" id="MobiDB-lite"/>
    </source>
</evidence>
<reference evidence="3" key="1">
    <citation type="journal article" date="2020" name="Nature">
        <title>Giant virus diversity and host interactions through global metagenomics.</title>
        <authorList>
            <person name="Schulz F."/>
            <person name="Roux S."/>
            <person name="Paez-Espino D."/>
            <person name="Jungbluth S."/>
            <person name="Walsh D.A."/>
            <person name="Denef V.J."/>
            <person name="McMahon K.D."/>
            <person name="Konstantinidis K.T."/>
            <person name="Eloe-Fadrosh E.A."/>
            <person name="Kyrpides N.C."/>
            <person name="Woyke T."/>
        </authorList>
    </citation>
    <scope>NUCLEOTIDE SEQUENCE</scope>
    <source>
        <strain evidence="3">GVMAG-M-3300009684-20</strain>
    </source>
</reference>
<dbReference type="InterPro" id="IPR055730">
    <property type="entry name" value="P11_C"/>
</dbReference>
<protein>
    <recommendedName>
        <fullName evidence="2">Minor capsid protein P11 C-terminal conserved region domain-containing protein</fullName>
    </recommendedName>
</protein>
<dbReference type="EMBL" id="MN739078">
    <property type="protein sequence ID" value="QHS87131.1"/>
    <property type="molecule type" value="Genomic_DNA"/>
</dbReference>
<dbReference type="Pfam" id="PF23983">
    <property type="entry name" value="P11_C"/>
    <property type="match status" value="1"/>
</dbReference>